<dbReference type="GO" id="GO:0043709">
    <property type="term" value="P:cell adhesion involved in single-species biofilm formation"/>
    <property type="evidence" value="ECO:0007669"/>
    <property type="project" value="TreeGrafter"/>
</dbReference>
<dbReference type="GO" id="GO:0052621">
    <property type="term" value="F:diguanylate cyclase activity"/>
    <property type="evidence" value="ECO:0007669"/>
    <property type="project" value="TreeGrafter"/>
</dbReference>
<dbReference type="SMART" id="SM00065">
    <property type="entry name" value="GAF"/>
    <property type="match status" value="1"/>
</dbReference>
<name>A0A9X4KXF2_9BACL</name>
<dbReference type="Gene3D" id="3.30.70.270">
    <property type="match status" value="1"/>
</dbReference>
<evidence type="ECO:0000313" key="3">
    <source>
        <dbReference type="EMBL" id="MDG0812303.1"/>
    </source>
</evidence>
<feature type="region of interest" description="Disordered" evidence="1">
    <location>
        <begin position="564"/>
        <end position="587"/>
    </location>
</feature>
<accession>A0A9X4KXF2</accession>
<evidence type="ECO:0000313" key="4">
    <source>
        <dbReference type="Proteomes" id="UP001153404"/>
    </source>
</evidence>
<protein>
    <submittedName>
        <fullName evidence="3">GAF domain-containing protein</fullName>
    </submittedName>
</protein>
<dbReference type="InterPro" id="IPR003018">
    <property type="entry name" value="GAF"/>
</dbReference>
<feature type="compositionally biased region" description="Basic residues" evidence="1">
    <location>
        <begin position="522"/>
        <end position="531"/>
    </location>
</feature>
<dbReference type="AlphaFoldDB" id="A0A9X4KXF2"/>
<reference evidence="3" key="1">
    <citation type="submission" date="2022-10" db="EMBL/GenBank/DDBJ databases">
        <title>Comparative genomic analysis of Cohnella hashimotonis sp. nov., isolated from the International Space Station.</title>
        <authorList>
            <person name="Simpson A."/>
            <person name="Venkateswaran K."/>
        </authorList>
    </citation>
    <scope>NUCLEOTIDE SEQUENCE</scope>
    <source>
        <strain evidence="3">DSM 28161</strain>
    </source>
</reference>
<dbReference type="Proteomes" id="UP001153404">
    <property type="component" value="Unassembled WGS sequence"/>
</dbReference>
<sequence>MPSWITGQDLTEADLPYIHPLLELSFGDWVEQSEGFPWLSGWPIELLHPDYTVVAVAGATAIDGLPVSWRRESAGPTAAGMALESCRPALMRADEHEHPALRSRDTMAVPIFSRSSGFVCAAIACSAPAGAAGAGELKLLQAAALHFKSCLYRRFEHLFVEDQLHAASQASREDRRKDRLLEIMRRMNDHIDVENVLAEVFSSLEQMYPTCRTNLFLSQDYSSINERVQPLAFHHQDMDLCWRAFMDGERREDGTGDFRRIAFPLAGKQGVYGVLRLDLAGEPFDDLDLRFVSTLTSGAGTAFEKARMHEQANVLIGELRLINELTQRLNSSLRLSDTIQFATSELLTIFNADFCFILQLDMQLNHFNVISSNVPELNNDVFTIDYGFCGVMLATKEPIILSDYHSATPVRSRLLESTRSRSLIASPLLLNGEVIGAIMVTHRQPNHFSYENYKLLQVLSAHIGLAVSNSSLHAEVRRMVITDNLTGLYARHYLNERIQRKQEKDASGSLIVVDIDHFKKNQRHLRSSGGRRHSDPSELHHSQRDPGERYRGALGRRGARHLLAAAEPRSDAQGGGAYPQPRRGRDRAQGYGVVRRVRVVDGRRTDQRRIAVLPRGHGIVRSQAPRPQLRDGRLNAKLGPGQGRETSACPFCAAAFLIKTSAVVQC</sequence>
<dbReference type="InterPro" id="IPR029016">
    <property type="entry name" value="GAF-like_dom_sf"/>
</dbReference>
<dbReference type="GO" id="GO:0005886">
    <property type="term" value="C:plasma membrane"/>
    <property type="evidence" value="ECO:0007669"/>
    <property type="project" value="TreeGrafter"/>
</dbReference>
<dbReference type="InterPro" id="IPR050469">
    <property type="entry name" value="Diguanylate_Cyclase"/>
</dbReference>
<comment type="caution">
    <text evidence="3">The sequence shown here is derived from an EMBL/GenBank/DDBJ whole genome shotgun (WGS) entry which is preliminary data.</text>
</comment>
<evidence type="ECO:0000259" key="2">
    <source>
        <dbReference type="SMART" id="SM00065"/>
    </source>
</evidence>
<organism evidence="3 4">
    <name type="scientific">Cohnella rhizosphaerae</name>
    <dbReference type="NCBI Taxonomy" id="1457232"/>
    <lineage>
        <taxon>Bacteria</taxon>
        <taxon>Bacillati</taxon>
        <taxon>Bacillota</taxon>
        <taxon>Bacilli</taxon>
        <taxon>Bacillales</taxon>
        <taxon>Paenibacillaceae</taxon>
        <taxon>Cohnella</taxon>
    </lineage>
</organism>
<dbReference type="PANTHER" id="PTHR45138:SF9">
    <property type="entry name" value="DIGUANYLATE CYCLASE DGCM-RELATED"/>
    <property type="match status" value="1"/>
</dbReference>
<dbReference type="GO" id="GO:1902201">
    <property type="term" value="P:negative regulation of bacterial-type flagellum-dependent cell motility"/>
    <property type="evidence" value="ECO:0007669"/>
    <property type="project" value="TreeGrafter"/>
</dbReference>
<dbReference type="Pfam" id="PF13185">
    <property type="entry name" value="GAF_2"/>
    <property type="match status" value="1"/>
</dbReference>
<proteinExistence type="predicted"/>
<feature type="domain" description="GAF" evidence="2">
    <location>
        <begin position="334"/>
        <end position="477"/>
    </location>
</feature>
<keyword evidence="4" id="KW-1185">Reference proteome</keyword>
<feature type="compositionally biased region" description="Basic and acidic residues" evidence="1">
    <location>
        <begin position="532"/>
        <end position="551"/>
    </location>
</feature>
<dbReference type="PANTHER" id="PTHR45138">
    <property type="entry name" value="REGULATORY COMPONENTS OF SENSORY TRANSDUCTION SYSTEM"/>
    <property type="match status" value="1"/>
</dbReference>
<evidence type="ECO:0000256" key="1">
    <source>
        <dbReference type="SAM" id="MobiDB-lite"/>
    </source>
</evidence>
<dbReference type="InterPro" id="IPR043128">
    <property type="entry name" value="Rev_trsase/Diguanyl_cyclase"/>
</dbReference>
<dbReference type="EMBL" id="JAPDIA010000008">
    <property type="protein sequence ID" value="MDG0812303.1"/>
    <property type="molecule type" value="Genomic_DNA"/>
</dbReference>
<feature type="region of interest" description="Disordered" evidence="1">
    <location>
        <begin position="522"/>
        <end position="551"/>
    </location>
</feature>
<gene>
    <name evidence="3" type="ORF">OMP40_25330</name>
</gene>
<dbReference type="Gene3D" id="3.30.450.40">
    <property type="match status" value="3"/>
</dbReference>
<dbReference type="SUPFAM" id="SSF55781">
    <property type="entry name" value="GAF domain-like"/>
    <property type="match status" value="2"/>
</dbReference>